<name>A0A6J4PM22_9BURK</name>
<dbReference type="Gene3D" id="1.20.120.520">
    <property type="entry name" value="nmb1532 protein domain like"/>
    <property type="match status" value="1"/>
</dbReference>
<dbReference type="PANTHER" id="PTHR35585">
    <property type="entry name" value="HHE DOMAIN PROTEIN (AFU_ORTHOLOGUE AFUA_4G00730)"/>
    <property type="match status" value="1"/>
</dbReference>
<dbReference type="EMBL" id="CADCUX010000368">
    <property type="protein sequence ID" value="CAA9416550.1"/>
    <property type="molecule type" value="Genomic_DNA"/>
</dbReference>
<sequence length="208" mass="23078">MTSLLRKMSPSITNMIRMDHTHVVSAFHQIQADTAPRVKKGLADNICLALEVHAQLEEEIFYPALREVAPDEVLDKAKPEHDEMRSLIARLRALRPTDPGFDQTIHQLMRAVLHHVADEETQLLPKAERLLGEQLSEMGARMTRRRLELLRPRSGELAGSMARSMSTGTLLAAAGALAAAGGLLLARRNSPSSLVQGQWFKSPARWGH</sequence>
<feature type="domain" description="Hemerythrin-like" evidence="1">
    <location>
        <begin position="12"/>
        <end position="127"/>
    </location>
</feature>
<proteinExistence type="predicted"/>
<dbReference type="InterPro" id="IPR012312">
    <property type="entry name" value="Hemerythrin-like"/>
</dbReference>
<dbReference type="CDD" id="cd12108">
    <property type="entry name" value="Hr-like"/>
    <property type="match status" value="1"/>
</dbReference>
<dbReference type="AlphaFoldDB" id="A0A6J4PM22"/>
<dbReference type="PANTHER" id="PTHR35585:SF1">
    <property type="entry name" value="HHE DOMAIN PROTEIN (AFU_ORTHOLOGUE AFUA_4G00730)"/>
    <property type="match status" value="1"/>
</dbReference>
<dbReference type="Pfam" id="PF01814">
    <property type="entry name" value="Hemerythrin"/>
    <property type="match status" value="1"/>
</dbReference>
<protein>
    <submittedName>
        <fullName evidence="2">Repair of Iron Centers di-iron protein</fullName>
    </submittedName>
</protein>
<reference evidence="2" key="1">
    <citation type="submission" date="2020-02" db="EMBL/GenBank/DDBJ databases">
        <authorList>
            <person name="Meier V. D."/>
        </authorList>
    </citation>
    <scope>NUCLEOTIDE SEQUENCE</scope>
    <source>
        <strain evidence="2">AVDCRST_MAG51</strain>
    </source>
</reference>
<accession>A0A6J4PM22</accession>
<evidence type="ECO:0000313" key="2">
    <source>
        <dbReference type="EMBL" id="CAA9416550.1"/>
    </source>
</evidence>
<organism evidence="2">
    <name type="scientific">uncultured Ramlibacter sp</name>
    <dbReference type="NCBI Taxonomy" id="260755"/>
    <lineage>
        <taxon>Bacteria</taxon>
        <taxon>Pseudomonadati</taxon>
        <taxon>Pseudomonadota</taxon>
        <taxon>Betaproteobacteria</taxon>
        <taxon>Burkholderiales</taxon>
        <taxon>Comamonadaceae</taxon>
        <taxon>Ramlibacter</taxon>
        <taxon>environmental samples</taxon>
    </lineage>
</organism>
<evidence type="ECO:0000259" key="1">
    <source>
        <dbReference type="Pfam" id="PF01814"/>
    </source>
</evidence>
<gene>
    <name evidence="2" type="ORF">AVDCRST_MAG51-1755</name>
</gene>